<evidence type="ECO:0008006" key="7">
    <source>
        <dbReference type="Google" id="ProtNLM"/>
    </source>
</evidence>
<dbReference type="PANTHER" id="PTHR28441">
    <property type="entry name" value="PROTEIN FAM91A1"/>
    <property type="match status" value="1"/>
</dbReference>
<dbReference type="OrthoDB" id="275996at2759"/>
<feature type="region of interest" description="Disordered" evidence="2">
    <location>
        <begin position="343"/>
        <end position="363"/>
    </location>
</feature>
<dbReference type="AlphaFoldDB" id="A0A9N9SAV3"/>
<feature type="compositionally biased region" description="Polar residues" evidence="2">
    <location>
        <begin position="661"/>
        <end position="673"/>
    </location>
</feature>
<evidence type="ECO:0000259" key="3">
    <source>
        <dbReference type="Pfam" id="PF14647"/>
    </source>
</evidence>
<feature type="region of interest" description="Disordered" evidence="2">
    <location>
        <begin position="660"/>
        <end position="749"/>
    </location>
</feature>
<gene>
    <name evidence="5" type="ORF">PHAECO_LOCUS3206</name>
</gene>
<feature type="domain" description="FAM91 C-terminal" evidence="4">
    <location>
        <begin position="771"/>
        <end position="921"/>
    </location>
</feature>
<dbReference type="InterPro" id="IPR039199">
    <property type="entry name" value="FAM91"/>
</dbReference>
<reference evidence="5" key="1">
    <citation type="submission" date="2022-01" db="EMBL/GenBank/DDBJ databases">
        <authorList>
            <person name="King R."/>
        </authorList>
    </citation>
    <scope>NUCLEOTIDE SEQUENCE</scope>
</reference>
<reference evidence="5" key="2">
    <citation type="submission" date="2022-10" db="EMBL/GenBank/DDBJ databases">
        <authorList>
            <consortium name="ENA_rothamsted_submissions"/>
            <consortium name="culmorum"/>
            <person name="King R."/>
        </authorList>
    </citation>
    <scope>NUCLEOTIDE SEQUENCE</scope>
</reference>
<evidence type="ECO:0000256" key="2">
    <source>
        <dbReference type="SAM" id="MobiDB-lite"/>
    </source>
</evidence>
<protein>
    <recommendedName>
        <fullName evidence="7">Protein FAM91A1</fullName>
    </recommendedName>
</protein>
<evidence type="ECO:0000259" key="4">
    <source>
        <dbReference type="Pfam" id="PF14648"/>
    </source>
</evidence>
<dbReference type="Proteomes" id="UP001153737">
    <property type="component" value="Chromosome 12"/>
</dbReference>
<dbReference type="InterPro" id="IPR028091">
    <property type="entry name" value="FAM91_N_dom"/>
</dbReference>
<feature type="domain" description="FAM91 C-terminal" evidence="4">
    <location>
        <begin position="366"/>
        <end position="646"/>
    </location>
</feature>
<dbReference type="InterPro" id="IPR028097">
    <property type="entry name" value="FAM91_C_dom"/>
</dbReference>
<sequence>MIAEIEEHIREKVSWSQLPTHIKQILSNSSKEYHRFVVNFSIKNQLRYRGNLVRHVFKDEKKYYERIMGYSRERLMLFPYHLADMIVKGLRITPFNYYISVVERLMQAEKSYDTLPNFTAADCLRLLGIGRNEYIELMNKSRSNKGRLFGKKNVRVLLPKVPCDIHIEPWWRVEVGLILEEDIKMVNEEELAVIDKLIDFGSRNAGDLPHHVVLSLYKKGLIYLDVPVTAEDRVQVPPLQGFVMNRILGDYFETLLYKTFVSIDEHTTVGELAAVLQVDTELLKQAVSLYCRLKFALKLNSDMEQDRIQWHSSWKHVPTQDSQNMDITPLTLNLNNSAIPTISNDLQSPQSDLPDSPASSSLSGKGQRVAFLFDSTLTAFLMMGNLSPGLKKHAVTMFEVGKLCDESLDSFLSELEKVSVLDAEGEGEARRFFDHAVILRSTVLALRKLPSLGLDLVRLESLHSLDEPTCLRLLQKKYKLLVSMAPLSREVRPVTSLLPPHLGPAVPEVNTLWFKLFIYHMTGYGPPSLLLTKGTTLKQLPRMFLGFTRVVVTSWLHEPAVIPISNILYVNATLQFSPVLIQAYGVHQPAQTYILPFPFQPVTPTKIKDESTSDSMFRNHKAVKCLAEVVDLEHNCGYLTFANIGVLDFGCPNREMVVRLSRNSRSSTQGSTKISKDKTGPKIQTEPSSITNENFSFTPEKNAPTPNHSNILDEKENVDKLQSPVESHFALTPSSNSHSSSPANGFTSQEGTNLLQEELDQLEIQEETNQNIGFQLELNLKNSISIDGLTSPLEENINMFTRDDDKEVRNDEKMVENLNEGYNTEKDCESEVWTLLDCHFGIPLFDVNANTKICDTIVYGGLSEPNSLEALVESSRKLGSVLLDFISQCQYYPGENMEILKRGRLVPLPKHSLMFDNGRVSKWSGK</sequence>
<comment type="similarity">
    <text evidence="1">Belongs to the FAM91 family.</text>
</comment>
<accession>A0A9N9SAV3</accession>
<dbReference type="EMBL" id="OU896718">
    <property type="protein sequence ID" value="CAG9815575.1"/>
    <property type="molecule type" value="Genomic_DNA"/>
</dbReference>
<feature type="compositionally biased region" description="Low complexity" evidence="2">
    <location>
        <begin position="345"/>
        <end position="363"/>
    </location>
</feature>
<dbReference type="Pfam" id="PF14648">
    <property type="entry name" value="FAM91_C"/>
    <property type="match status" value="2"/>
</dbReference>
<organism evidence="5 6">
    <name type="scientific">Phaedon cochleariae</name>
    <name type="common">Mustard beetle</name>
    <dbReference type="NCBI Taxonomy" id="80249"/>
    <lineage>
        <taxon>Eukaryota</taxon>
        <taxon>Metazoa</taxon>
        <taxon>Ecdysozoa</taxon>
        <taxon>Arthropoda</taxon>
        <taxon>Hexapoda</taxon>
        <taxon>Insecta</taxon>
        <taxon>Pterygota</taxon>
        <taxon>Neoptera</taxon>
        <taxon>Endopterygota</taxon>
        <taxon>Coleoptera</taxon>
        <taxon>Polyphaga</taxon>
        <taxon>Cucujiformia</taxon>
        <taxon>Chrysomeloidea</taxon>
        <taxon>Chrysomelidae</taxon>
        <taxon>Chrysomelinae</taxon>
        <taxon>Chrysomelini</taxon>
        <taxon>Phaedon</taxon>
    </lineage>
</organism>
<dbReference type="PROSITE" id="PS50096">
    <property type="entry name" value="IQ"/>
    <property type="match status" value="1"/>
</dbReference>
<evidence type="ECO:0000256" key="1">
    <source>
        <dbReference type="ARBA" id="ARBA00010319"/>
    </source>
</evidence>
<keyword evidence="6" id="KW-1185">Reference proteome</keyword>
<feature type="domain" description="FAM91 N-terminal" evidence="3">
    <location>
        <begin position="8"/>
        <end position="315"/>
    </location>
</feature>
<dbReference type="Pfam" id="PF14647">
    <property type="entry name" value="FAM91_N"/>
    <property type="match status" value="1"/>
</dbReference>
<dbReference type="PANTHER" id="PTHR28441:SF2">
    <property type="entry name" value="PROTEIN FAM91A1"/>
    <property type="match status" value="1"/>
</dbReference>
<evidence type="ECO:0000313" key="6">
    <source>
        <dbReference type="Proteomes" id="UP001153737"/>
    </source>
</evidence>
<feature type="compositionally biased region" description="Polar residues" evidence="2">
    <location>
        <begin position="685"/>
        <end position="710"/>
    </location>
</feature>
<evidence type="ECO:0000313" key="5">
    <source>
        <dbReference type="EMBL" id="CAG9815575.1"/>
    </source>
</evidence>
<name>A0A9N9SAV3_PHACE</name>
<proteinExistence type="inferred from homology"/>